<name>A0A1M4U076_9FIRM</name>
<dbReference type="SMART" id="SM00857">
    <property type="entry name" value="Resolvase"/>
    <property type="match status" value="1"/>
</dbReference>
<evidence type="ECO:0000313" key="5">
    <source>
        <dbReference type="Proteomes" id="UP000184114"/>
    </source>
</evidence>
<dbReference type="RefSeq" id="WP_084725161.1">
    <property type="nucleotide sequence ID" value="NZ_FQTY01000002.1"/>
</dbReference>
<feature type="domain" description="Resolvase/invertase-type recombinase catalytic" evidence="2">
    <location>
        <begin position="4"/>
        <end position="159"/>
    </location>
</feature>
<reference evidence="5" key="1">
    <citation type="submission" date="2016-11" db="EMBL/GenBank/DDBJ databases">
        <authorList>
            <person name="Varghese N."/>
            <person name="Submissions S."/>
        </authorList>
    </citation>
    <scope>NUCLEOTIDE SEQUENCE [LARGE SCALE GENOMIC DNA]</scope>
    <source>
        <strain evidence="5">DSM 18095</strain>
    </source>
</reference>
<feature type="domain" description="Recombinase" evidence="3">
    <location>
        <begin position="167"/>
        <end position="315"/>
    </location>
</feature>
<dbReference type="GeneID" id="90996221"/>
<dbReference type="InterPro" id="IPR006119">
    <property type="entry name" value="Resolv_N"/>
</dbReference>
<dbReference type="Pfam" id="PF00239">
    <property type="entry name" value="Resolvase"/>
    <property type="match status" value="1"/>
</dbReference>
<evidence type="ECO:0000313" key="4">
    <source>
        <dbReference type="EMBL" id="SHE50004.1"/>
    </source>
</evidence>
<dbReference type="PANTHER" id="PTHR30461">
    <property type="entry name" value="DNA-INVERTASE FROM LAMBDOID PROPHAGE"/>
    <property type="match status" value="1"/>
</dbReference>
<feature type="coiled-coil region" evidence="1">
    <location>
        <begin position="369"/>
        <end position="411"/>
    </location>
</feature>
<dbReference type="SUPFAM" id="SSF53041">
    <property type="entry name" value="Resolvase-like"/>
    <property type="match status" value="1"/>
</dbReference>
<dbReference type="GO" id="GO:0000150">
    <property type="term" value="F:DNA strand exchange activity"/>
    <property type="evidence" value="ECO:0007669"/>
    <property type="project" value="InterPro"/>
</dbReference>
<dbReference type="InterPro" id="IPR038109">
    <property type="entry name" value="DNA_bind_recomb_sf"/>
</dbReference>
<dbReference type="Gene3D" id="3.40.50.1390">
    <property type="entry name" value="Resolvase, N-terminal catalytic domain"/>
    <property type="match status" value="1"/>
</dbReference>
<dbReference type="Proteomes" id="UP000184114">
    <property type="component" value="Unassembled WGS sequence"/>
</dbReference>
<protein>
    <submittedName>
        <fullName evidence="4">Site-specific DNA recombinase</fullName>
    </submittedName>
</protein>
<evidence type="ECO:0000259" key="2">
    <source>
        <dbReference type="PROSITE" id="PS51736"/>
    </source>
</evidence>
<dbReference type="InterPro" id="IPR011109">
    <property type="entry name" value="DNA_bind_recombinase_dom"/>
</dbReference>
<dbReference type="InterPro" id="IPR050639">
    <property type="entry name" value="SSR_resolvase"/>
</dbReference>
<dbReference type="InterPro" id="IPR036162">
    <property type="entry name" value="Resolvase-like_N_sf"/>
</dbReference>
<dbReference type="PANTHER" id="PTHR30461:SF23">
    <property type="entry name" value="DNA RECOMBINASE-RELATED"/>
    <property type="match status" value="1"/>
</dbReference>
<dbReference type="Pfam" id="PF07508">
    <property type="entry name" value="Recombinase"/>
    <property type="match status" value="1"/>
</dbReference>
<organism evidence="4 5">
    <name type="scientific">Tissierella praeacuta DSM 18095</name>
    <dbReference type="NCBI Taxonomy" id="1123404"/>
    <lineage>
        <taxon>Bacteria</taxon>
        <taxon>Bacillati</taxon>
        <taxon>Bacillota</taxon>
        <taxon>Tissierellia</taxon>
        <taxon>Tissierellales</taxon>
        <taxon>Tissierellaceae</taxon>
        <taxon>Tissierella</taxon>
    </lineage>
</organism>
<evidence type="ECO:0000259" key="3">
    <source>
        <dbReference type="PROSITE" id="PS51737"/>
    </source>
</evidence>
<dbReference type="Gene3D" id="3.90.1750.20">
    <property type="entry name" value="Putative Large Serine Recombinase, Chain B, Domain 2"/>
    <property type="match status" value="1"/>
</dbReference>
<dbReference type="PROSITE" id="PS51736">
    <property type="entry name" value="RECOMBINASES_3"/>
    <property type="match status" value="1"/>
</dbReference>
<dbReference type="EMBL" id="FQTY01000002">
    <property type="protein sequence ID" value="SHE50004.1"/>
    <property type="molecule type" value="Genomic_DNA"/>
</dbReference>
<accession>A0A1M4U076</accession>
<dbReference type="GO" id="GO:0003677">
    <property type="term" value="F:DNA binding"/>
    <property type="evidence" value="ECO:0007669"/>
    <property type="project" value="InterPro"/>
</dbReference>
<proteinExistence type="predicted"/>
<dbReference type="STRING" id="1123404.SAMN02745784_00947"/>
<dbReference type="PROSITE" id="PS51737">
    <property type="entry name" value="RECOMBINASE_DNA_BIND"/>
    <property type="match status" value="1"/>
</dbReference>
<sequence length="488" mass="56925">MENNIAFYMRLSVDEKEKLESESISNQRLLLKHYISLDKDLNAFNIKEYVDDGYSGTSLNRPALQRLFGDVKIGKVNCIIVKDISRFMRDYITLGDYLENIFPFLGIRFISVNDGYDSQKESDTGIDIGIQFKGLLSDFYAKETAEKVRNSLLALKQQGKCMQANPPYGYIRDPDERTKIMIDEKTGEYVKRMFGMILEGYSTIQIARTFNKESVITPSARKREITGQTYKERSIYTENHTKTIWMNSSVCRILKNEMYTGTFIFNTVRKTKLYGGLTTKIPREEWGRIYNHHPPLISYEEFNQVQSILASRAIKHVSSSKKKEKSALQEVLYCKDCGHSLVIMQRKEARNLACSTCMMKEIKTNFEKIEVIEKQVLQLLQEKIDVQERYVKGNIQEIHSYSLEIEKLEKEKIKSFEKYKANKISREDFIKVKNKINDRILRLNQCIHDTDPENVDNEDISILTKELVEKYILKILVHHNGGFEVQYK</sequence>
<dbReference type="AlphaFoldDB" id="A0A1M4U076"/>
<evidence type="ECO:0000256" key="1">
    <source>
        <dbReference type="SAM" id="Coils"/>
    </source>
</evidence>
<keyword evidence="5" id="KW-1185">Reference proteome</keyword>
<gene>
    <name evidence="4" type="ORF">SAMN02745784_00947</name>
</gene>
<keyword evidence="1" id="KW-0175">Coiled coil</keyword>